<dbReference type="Proteomes" id="UP000077280">
    <property type="component" value="Unassembled WGS sequence"/>
</dbReference>
<dbReference type="EMBL" id="WERX01000022">
    <property type="protein sequence ID" value="MDV7694704.1"/>
    <property type="molecule type" value="Genomic_DNA"/>
</dbReference>
<evidence type="ECO:0000313" key="4">
    <source>
        <dbReference type="Proteomes" id="UP001275867"/>
    </source>
</evidence>
<reference evidence="1" key="2">
    <citation type="submission" date="2019-10" db="EMBL/GenBank/DDBJ databases">
        <title>Malate fermentation in French cider.</title>
        <authorList>
            <person name="Cousin F.J."/>
            <person name="Medina Fernandez S."/>
            <person name="Misery B."/>
            <person name="Laplace J.-M."/>
            <person name="Cretenet M."/>
        </authorList>
    </citation>
    <scope>NUCLEOTIDE SEQUENCE</scope>
    <source>
        <strain evidence="1">UCMA15901</strain>
    </source>
</reference>
<dbReference type="EMBL" id="LXND01000052">
    <property type="protein sequence ID" value="OAD63898.1"/>
    <property type="molecule type" value="Genomic_DNA"/>
</dbReference>
<sequence>MKLDFSDKKQFLAKIRKMASQRKISPQILLQEVVLDDILDRIAHSEYRDNLVLKCGFLIASLIGTDTRSTRDIDTSIVGLPVTKETMKKVFEDVCAIELPNDIIQLTIVKLDDIREDDEYSGYRMHVKAKVYSSVVNVKIDISTGDVITERAIIYGHKLLLEDRTIQVMAYNLETIVAEKLETIVNRAFFNARLKDYYDLYLFDRQSVKFIDFDLLRKAIYATSGNRGTSAKIGDYVKTINTLKLDSNLSQLWQAYQERNNYAKGILFVDTCDAAIDLTKKSGIG</sequence>
<dbReference type="Proteomes" id="UP001275867">
    <property type="component" value="Unassembled WGS sequence"/>
</dbReference>
<organism evidence="1 4">
    <name type="scientific">Pediococcus parvulus</name>
    <dbReference type="NCBI Taxonomy" id="54062"/>
    <lineage>
        <taxon>Bacteria</taxon>
        <taxon>Bacillati</taxon>
        <taxon>Bacillota</taxon>
        <taxon>Bacilli</taxon>
        <taxon>Lactobacillales</taxon>
        <taxon>Lactobacillaceae</taxon>
        <taxon>Pediococcus</taxon>
    </lineage>
</organism>
<evidence type="ECO:0000313" key="3">
    <source>
        <dbReference type="Proteomes" id="UP000077280"/>
    </source>
</evidence>
<accession>A0AAP5TEM9</accession>
<evidence type="ECO:0000313" key="1">
    <source>
        <dbReference type="EMBL" id="MDV7694704.1"/>
    </source>
</evidence>
<dbReference type="GO" id="GO:0016740">
    <property type="term" value="F:transferase activity"/>
    <property type="evidence" value="ECO:0007669"/>
    <property type="project" value="UniProtKB-KW"/>
</dbReference>
<dbReference type="InterPro" id="IPR014942">
    <property type="entry name" value="AbiEii"/>
</dbReference>
<protein>
    <submittedName>
        <fullName evidence="2">Abortive phage infection protein</fullName>
    </submittedName>
    <submittedName>
        <fullName evidence="1">Nucleotidyl transferase AbiEii/AbiGii toxin family protein</fullName>
    </submittedName>
</protein>
<keyword evidence="1" id="KW-0808">Transferase</keyword>
<proteinExistence type="predicted"/>
<comment type="caution">
    <text evidence="1">The sequence shown here is derived from an EMBL/GenBank/DDBJ whole genome shotgun (WGS) entry which is preliminary data.</text>
</comment>
<keyword evidence="3" id="KW-1185">Reference proteome</keyword>
<dbReference type="AlphaFoldDB" id="A0AAP5TEM9"/>
<dbReference type="Pfam" id="PF08843">
    <property type="entry name" value="AbiEii"/>
    <property type="match status" value="1"/>
</dbReference>
<name>A0AAP5TEM9_9LACO</name>
<gene>
    <name evidence="2" type="ORF">A7K95_07455</name>
    <name evidence="1" type="ORF">GA842_07445</name>
</gene>
<dbReference type="RefSeq" id="WP_068806779.1">
    <property type="nucleotide sequence ID" value="NZ_LXND01000052.1"/>
</dbReference>
<reference evidence="2 3" key="1">
    <citation type="submission" date="2016-05" db="EMBL/GenBank/DDBJ databases">
        <title>Draft genome sequence of Pediococcus parvulus 2.6, a probiotic beta-glucan producer strain.</title>
        <authorList>
            <person name="Mohedano M.L."/>
            <person name="Perez-Ramos A."/>
            <person name="Duenas M.T."/>
            <person name="Lamontanara A."/>
            <person name="Orru L."/>
            <person name="Spano G."/>
            <person name="Capozzi V."/>
            <person name="Lopez P."/>
        </authorList>
    </citation>
    <scope>NUCLEOTIDE SEQUENCE [LARGE SCALE GENOMIC DNA]</scope>
    <source>
        <strain evidence="2 3">2.6</strain>
    </source>
</reference>
<evidence type="ECO:0000313" key="2">
    <source>
        <dbReference type="EMBL" id="OAD63898.1"/>
    </source>
</evidence>